<keyword evidence="6" id="KW-1185">Reference proteome</keyword>
<feature type="region of interest" description="Disordered" evidence="4">
    <location>
        <begin position="453"/>
        <end position="474"/>
    </location>
</feature>
<sequence length="1291" mass="146763">MSDNIYSVLKPDSWGLRDGLDKRDEYRGVSQFGLDKGLGDGPWIEGYSDKMDTNSTEGDSEEGEEDVDAATMLERAKQSLEELRLNDAEVEFLRAAATLQEQEKEENCRRALVETFLGLAEVCTRKSRAFRQSPLEWFWLCVHASSLLSEVVDLCAAGLSTETDNQSGEWLAVQGKFAAGRAQNLVDVLGRTLFNWLKDDWRLVDPNHITNLLHSRTPVTPLSRYPLTSPTSHGGSGGPKPYQSGFLNHAFSIESLHDAPSLMRVGWGGGGYSPSSKVNWFRRLQKYCRRRMESRSVKEITTEIFNATDESEMSPQASDQKLEFDTISEETDLDLARERGSSDKQNSEPERLNDIEEEEEEIFSEETFDIAQVNEKSRTDSLVKEYSLMYELASSDVNTEGWEFFLETRKNCVVQSVIECASQTSTSHSEGNNNEEPPTVIVETVDISEGNTDRDGHLFNGSASPETIQEEKPKEKRKEIFTPLSEKFLRLTIAKSFQVVAQSLIEAEEYQQAENMCEEVLQIVDEIQDGTVKLLRFSALLLQSIGLLCFRQGNRHNGMKNLEKALKIYRDLQDYEAHKEVAVVLIDLGNAYANDLNDESLYDKVISAMCEFFERDAADEESTGNTTPEKPVESLEEIELQKRVVEAVTCYKEALSVLENHEENQKQVIAMAMRKLGDCHFVQKQYSDALDWYEKALQLHRTSGFHGRDSVLENAHILSMLGVSTFMLHVYPRSSHVFELALHMVKHAHGLTFNTFLHCLVLSLLGISYYKMKAYHKCVSMCSRAFETFWNMHEEKIADLPQQRFWLVCQNLYILGNTYNVLNMHHKAIKFLEIGRAFMRESKVGEKRQHMRILQILGDCYFAQYDYKTALSFYNEALDIGDKVSSSMESEALERLGLTTSASSSMTASSSAGENLDMALHNQLLSRSADAHISMKQYQNAVTYLEQARDIQDVLEDDIKGDLVSTLHQLGQMHSMAGDIDKAIESYKESLEVFRELHNGKLAPEMCITLGNLATMCYVKACICEDLDSELEMILSAEQYFQAALKEELIASVSVKYANFLYSQANYDDAVLYLEDLYKKQMQADQRSCFLKSRKDTRSFWLESEHSADGEKANINGVVGLEHDVELDTALFFSRPHSSHIVYGGLERVTLPEPLQEEVDVQEEAIMPTSVLAFYILVLSYKMQGKLRRAEEALVSLMGEVYCRDIPFLFSVLGYAFMELGLFKEAAREFQMAWTLDQEYNLALDNYCLCLAVYAYNVLERAFASIFVHLGIWNEEHKINKKVASLQSYMY</sequence>
<feature type="region of interest" description="Disordered" evidence="4">
    <location>
        <begin position="335"/>
        <end position="362"/>
    </location>
</feature>
<reference evidence="5" key="1">
    <citation type="journal article" date="2023" name="G3 (Bethesda)">
        <title>A reference genome for the long-term kleptoplast-retaining sea slug Elysia crispata morphotype clarki.</title>
        <authorList>
            <person name="Eastman K.E."/>
            <person name="Pendleton A.L."/>
            <person name="Shaikh M.A."/>
            <person name="Suttiyut T."/>
            <person name="Ogas R."/>
            <person name="Tomko P."/>
            <person name="Gavelis G."/>
            <person name="Widhalm J.R."/>
            <person name="Wisecaver J.H."/>
        </authorList>
    </citation>
    <scope>NUCLEOTIDE SEQUENCE</scope>
    <source>
        <strain evidence="5">ECLA1</strain>
    </source>
</reference>
<dbReference type="SMART" id="SM00028">
    <property type="entry name" value="TPR"/>
    <property type="match status" value="9"/>
</dbReference>
<organism evidence="5 6">
    <name type="scientific">Elysia crispata</name>
    <name type="common">lettuce slug</name>
    <dbReference type="NCBI Taxonomy" id="231223"/>
    <lineage>
        <taxon>Eukaryota</taxon>
        <taxon>Metazoa</taxon>
        <taxon>Spiralia</taxon>
        <taxon>Lophotrochozoa</taxon>
        <taxon>Mollusca</taxon>
        <taxon>Gastropoda</taxon>
        <taxon>Heterobranchia</taxon>
        <taxon>Euthyneura</taxon>
        <taxon>Panpulmonata</taxon>
        <taxon>Sacoglossa</taxon>
        <taxon>Placobranchoidea</taxon>
        <taxon>Plakobranchidae</taxon>
        <taxon>Elysia</taxon>
    </lineage>
</organism>
<dbReference type="EMBL" id="JAWDGP010001539">
    <property type="protein sequence ID" value="KAK3790542.1"/>
    <property type="molecule type" value="Genomic_DNA"/>
</dbReference>
<feature type="repeat" description="TPR" evidence="3">
    <location>
        <begin position="670"/>
        <end position="703"/>
    </location>
</feature>
<evidence type="ECO:0000313" key="5">
    <source>
        <dbReference type="EMBL" id="KAK3790542.1"/>
    </source>
</evidence>
<feature type="repeat" description="TPR" evidence="3">
    <location>
        <begin position="851"/>
        <end position="884"/>
    </location>
</feature>
<evidence type="ECO:0000256" key="3">
    <source>
        <dbReference type="PROSITE-ProRule" id="PRU00339"/>
    </source>
</evidence>
<feature type="region of interest" description="Disordered" evidence="4">
    <location>
        <begin position="38"/>
        <end position="65"/>
    </location>
</feature>
<dbReference type="Proteomes" id="UP001283361">
    <property type="component" value="Unassembled WGS sequence"/>
</dbReference>
<feature type="repeat" description="TPR" evidence="3">
    <location>
        <begin position="964"/>
        <end position="997"/>
    </location>
</feature>
<dbReference type="InterPro" id="IPR011990">
    <property type="entry name" value="TPR-like_helical_dom_sf"/>
</dbReference>
<proteinExistence type="predicted"/>
<feature type="compositionally biased region" description="Basic and acidic residues" evidence="4">
    <location>
        <begin position="335"/>
        <end position="354"/>
    </location>
</feature>
<comment type="caution">
    <text evidence="5">The sequence shown here is derived from an EMBL/GenBank/DDBJ whole genome shotgun (WGS) entry which is preliminary data.</text>
</comment>
<dbReference type="InterPro" id="IPR019734">
    <property type="entry name" value="TPR_rpt"/>
</dbReference>
<keyword evidence="2 3" id="KW-0802">TPR repeat</keyword>
<dbReference type="PROSITE" id="PS50005">
    <property type="entry name" value="TPR"/>
    <property type="match status" value="3"/>
</dbReference>
<dbReference type="Gene3D" id="1.25.40.10">
    <property type="entry name" value="Tetratricopeptide repeat domain"/>
    <property type="match status" value="4"/>
</dbReference>
<gene>
    <name evidence="5" type="ORF">RRG08_060589</name>
</gene>
<dbReference type="PANTHER" id="PTHR45641:SF19">
    <property type="entry name" value="NEPHROCYSTIN-3"/>
    <property type="match status" value="1"/>
</dbReference>
<dbReference type="SUPFAM" id="SSF48452">
    <property type="entry name" value="TPR-like"/>
    <property type="match status" value="5"/>
</dbReference>
<evidence type="ECO:0000256" key="2">
    <source>
        <dbReference type="ARBA" id="ARBA00022803"/>
    </source>
</evidence>
<accession>A0AAE1APQ3</accession>
<evidence type="ECO:0000313" key="6">
    <source>
        <dbReference type="Proteomes" id="UP001283361"/>
    </source>
</evidence>
<dbReference type="Pfam" id="PF13424">
    <property type="entry name" value="TPR_12"/>
    <property type="match status" value="2"/>
</dbReference>
<keyword evidence="1" id="KW-0677">Repeat</keyword>
<evidence type="ECO:0000256" key="4">
    <source>
        <dbReference type="SAM" id="MobiDB-lite"/>
    </source>
</evidence>
<evidence type="ECO:0000256" key="1">
    <source>
        <dbReference type="ARBA" id="ARBA00022737"/>
    </source>
</evidence>
<protein>
    <submittedName>
        <fullName evidence="5">Uncharacterized protein</fullName>
    </submittedName>
</protein>
<dbReference type="PANTHER" id="PTHR45641">
    <property type="entry name" value="TETRATRICOPEPTIDE REPEAT PROTEIN (AFU_ORTHOLOGUE AFUA_6G03870)"/>
    <property type="match status" value="1"/>
</dbReference>
<name>A0AAE1APQ3_9GAST</name>